<dbReference type="PROSITE" id="PS51918">
    <property type="entry name" value="RADICAL_SAM"/>
    <property type="match status" value="1"/>
</dbReference>
<dbReference type="CDD" id="cd01335">
    <property type="entry name" value="Radical_SAM"/>
    <property type="match status" value="1"/>
</dbReference>
<name>A0A8H8R1U2_9HELO</name>
<accession>A0A8H8R1U2</accession>
<feature type="domain" description="Radical SAM core" evidence="9">
    <location>
        <begin position="40"/>
        <end position="264"/>
    </location>
</feature>
<sequence length="346" mass="39323">MAYLALLVLVVTLLLIIYAYRYTNHSRSLSTLTSPPKEDEIVPVSVNYVFTRHCNADCKFCFHTETSSYKLPLSEAENGLRLLAEAGMKKINFAGGEPFLYPKYLGALCRYCKDDLGLESVSIVSNGTKVTEKWLKEYGSAVDILAISCDSTNPETNKAIGRKDRGSGEAFDNVKSLFQIKEWCQQCGIRFKLNTVVCSLNWEETMADMVQKLDPFRWKVFQVLVVVGENENDARKRNARDFLITDAQYEDFCSRHKHLKCMIPEPNKSMKSSYLLVDEYMRFLDKGDGDEKVSDSILEVGVQKAIKQVRWDQEEFHNRGGVYNWNSAAEKTNSCVGGSGDKKLEW</sequence>
<evidence type="ECO:0000256" key="7">
    <source>
        <dbReference type="ARBA" id="ARBA00023118"/>
    </source>
</evidence>
<keyword evidence="5" id="KW-0408">Iron</keyword>
<dbReference type="InterPro" id="IPR013785">
    <property type="entry name" value="Aldolase_TIM"/>
</dbReference>
<dbReference type="InterPro" id="IPR051196">
    <property type="entry name" value="RSAD2/Viperin_antiviral"/>
</dbReference>
<keyword evidence="4" id="KW-0479">Metal-binding</keyword>
<dbReference type="InterPro" id="IPR006638">
    <property type="entry name" value="Elp3/MiaA/NifB-like_rSAM"/>
</dbReference>
<evidence type="ECO:0000256" key="6">
    <source>
        <dbReference type="ARBA" id="ARBA00023014"/>
    </source>
</evidence>
<comment type="caution">
    <text evidence="10">The sequence shown here is derived from an EMBL/GenBank/DDBJ whole genome shotgun (WGS) entry which is preliminary data.</text>
</comment>
<dbReference type="Pfam" id="PF04055">
    <property type="entry name" value="Radical_SAM"/>
    <property type="match status" value="1"/>
</dbReference>
<dbReference type="SUPFAM" id="SSF102114">
    <property type="entry name" value="Radical SAM enzymes"/>
    <property type="match status" value="1"/>
</dbReference>
<dbReference type="InterPro" id="IPR058240">
    <property type="entry name" value="rSAM_sf"/>
</dbReference>
<evidence type="ECO:0000256" key="4">
    <source>
        <dbReference type="ARBA" id="ARBA00022723"/>
    </source>
</evidence>
<evidence type="ECO:0000256" key="8">
    <source>
        <dbReference type="ARBA" id="ARBA00023128"/>
    </source>
</evidence>
<dbReference type="SMART" id="SM00729">
    <property type="entry name" value="Elp3"/>
    <property type="match status" value="1"/>
</dbReference>
<dbReference type="GeneID" id="41985711"/>
<keyword evidence="3" id="KW-0949">S-adenosyl-L-methionine</keyword>
<evidence type="ECO:0000313" key="10">
    <source>
        <dbReference type="EMBL" id="TVY26210.1"/>
    </source>
</evidence>
<dbReference type="NCBIfam" id="NF038283">
    <property type="entry name" value="viperin_w_prok"/>
    <property type="match status" value="1"/>
</dbReference>
<dbReference type="PANTHER" id="PTHR21339">
    <property type="entry name" value="RADICAL S-ADENOSYL METHIONINE DOMAIN-CONTAINING PROTEIN 2"/>
    <property type="match status" value="1"/>
</dbReference>
<evidence type="ECO:0000256" key="5">
    <source>
        <dbReference type="ARBA" id="ARBA00023004"/>
    </source>
</evidence>
<keyword evidence="6" id="KW-0411">Iron-sulfur</keyword>
<dbReference type="OrthoDB" id="549750at2759"/>
<evidence type="ECO:0000259" key="9">
    <source>
        <dbReference type="PROSITE" id="PS51918"/>
    </source>
</evidence>
<dbReference type="AlphaFoldDB" id="A0A8H8R1U2"/>
<evidence type="ECO:0000256" key="2">
    <source>
        <dbReference type="ARBA" id="ARBA00022485"/>
    </source>
</evidence>
<dbReference type="SFLD" id="SFLDG01088">
    <property type="entry name" value="antiviral_proteins"/>
    <property type="match status" value="1"/>
</dbReference>
<dbReference type="EMBL" id="QGMH01000075">
    <property type="protein sequence ID" value="TVY26210.1"/>
    <property type="molecule type" value="Genomic_DNA"/>
</dbReference>
<evidence type="ECO:0000256" key="3">
    <source>
        <dbReference type="ARBA" id="ARBA00022691"/>
    </source>
</evidence>
<dbReference type="PANTHER" id="PTHR21339:SF0">
    <property type="entry name" value="S-ADENOSYLMETHIONINE-DEPENDENT NUCLEOTIDE DEHYDRATASE RSAD2"/>
    <property type="match status" value="1"/>
</dbReference>
<dbReference type="GO" id="GO:0051539">
    <property type="term" value="F:4 iron, 4 sulfur cluster binding"/>
    <property type="evidence" value="ECO:0007669"/>
    <property type="project" value="UniProtKB-KW"/>
</dbReference>
<comment type="cofactor">
    <cofactor evidence="1">
        <name>[4Fe-4S] cluster</name>
        <dbReference type="ChEBI" id="CHEBI:49883"/>
    </cofactor>
</comment>
<dbReference type="GO" id="GO:0003824">
    <property type="term" value="F:catalytic activity"/>
    <property type="evidence" value="ECO:0007669"/>
    <property type="project" value="InterPro"/>
</dbReference>
<keyword evidence="7" id="KW-0051">Antiviral defense</keyword>
<dbReference type="SFLD" id="SFLDS00029">
    <property type="entry name" value="Radical_SAM"/>
    <property type="match status" value="1"/>
</dbReference>
<organism evidence="10 11">
    <name type="scientific">Lachnellula hyalina</name>
    <dbReference type="NCBI Taxonomy" id="1316788"/>
    <lineage>
        <taxon>Eukaryota</taxon>
        <taxon>Fungi</taxon>
        <taxon>Dikarya</taxon>
        <taxon>Ascomycota</taxon>
        <taxon>Pezizomycotina</taxon>
        <taxon>Leotiomycetes</taxon>
        <taxon>Helotiales</taxon>
        <taxon>Lachnaceae</taxon>
        <taxon>Lachnellula</taxon>
    </lineage>
</organism>
<keyword evidence="8" id="KW-0496">Mitochondrion</keyword>
<dbReference type="InterPro" id="IPR007197">
    <property type="entry name" value="rSAM"/>
</dbReference>
<evidence type="ECO:0000313" key="11">
    <source>
        <dbReference type="Proteomes" id="UP000431533"/>
    </source>
</evidence>
<dbReference type="Proteomes" id="UP000431533">
    <property type="component" value="Unassembled WGS sequence"/>
</dbReference>
<dbReference type="SFLD" id="SFLDF00318">
    <property type="entry name" value="Viperin"/>
    <property type="match status" value="1"/>
</dbReference>
<dbReference type="Gene3D" id="3.20.20.70">
    <property type="entry name" value="Aldolase class I"/>
    <property type="match status" value="1"/>
</dbReference>
<keyword evidence="11" id="KW-1185">Reference proteome</keyword>
<dbReference type="SFLD" id="SFLDG01067">
    <property type="entry name" value="SPASM/twitch_domain_containing"/>
    <property type="match status" value="1"/>
</dbReference>
<dbReference type="GO" id="GO:0051607">
    <property type="term" value="P:defense response to virus"/>
    <property type="evidence" value="ECO:0007669"/>
    <property type="project" value="UniProtKB-KW"/>
</dbReference>
<dbReference type="RefSeq" id="XP_031004998.1">
    <property type="nucleotide sequence ID" value="XM_031150457.1"/>
</dbReference>
<protein>
    <submittedName>
        <fullName evidence="10">Radical S-adenosyl methionine domain-containing protein</fullName>
    </submittedName>
</protein>
<keyword evidence="2" id="KW-0004">4Fe-4S</keyword>
<dbReference type="GO" id="GO:0046872">
    <property type="term" value="F:metal ion binding"/>
    <property type="evidence" value="ECO:0007669"/>
    <property type="project" value="UniProtKB-KW"/>
</dbReference>
<proteinExistence type="predicted"/>
<evidence type="ECO:0000256" key="1">
    <source>
        <dbReference type="ARBA" id="ARBA00001966"/>
    </source>
</evidence>
<gene>
    <name evidence="10" type="primary">rsad2</name>
    <name evidence="10" type="ORF">LHYA1_G005513</name>
</gene>
<reference evidence="10 11" key="1">
    <citation type="submission" date="2018-05" db="EMBL/GenBank/DDBJ databases">
        <title>Genome sequencing and assembly of the regulated plant pathogen Lachnellula willkommii and related sister species for the development of diagnostic species identification markers.</title>
        <authorList>
            <person name="Giroux E."/>
            <person name="Bilodeau G."/>
        </authorList>
    </citation>
    <scope>NUCLEOTIDE SEQUENCE [LARGE SCALE GENOMIC DNA]</scope>
    <source>
        <strain evidence="10 11">CBS 185.66</strain>
    </source>
</reference>